<organism evidence="10 11">
    <name type="scientific">Porphyra umbilicalis</name>
    <name type="common">Purple laver</name>
    <name type="synonym">Red alga</name>
    <dbReference type="NCBI Taxonomy" id="2786"/>
    <lineage>
        <taxon>Eukaryota</taxon>
        <taxon>Rhodophyta</taxon>
        <taxon>Bangiophyceae</taxon>
        <taxon>Bangiales</taxon>
        <taxon>Bangiaceae</taxon>
        <taxon>Porphyra</taxon>
    </lineage>
</organism>
<proteinExistence type="inferred from homology"/>
<dbReference type="CDD" id="cd06451">
    <property type="entry name" value="AGAT_like"/>
    <property type="match status" value="1"/>
</dbReference>
<keyword evidence="6" id="KW-0663">Pyridoxal phosphate</keyword>
<dbReference type="EMBL" id="KV919652">
    <property type="protein sequence ID" value="OSX69269.1"/>
    <property type="molecule type" value="Genomic_DNA"/>
</dbReference>
<reference evidence="10 11" key="1">
    <citation type="submission" date="2017-03" db="EMBL/GenBank/DDBJ databases">
        <title>WGS assembly of Porphyra umbilicalis.</title>
        <authorList>
            <person name="Brawley S.H."/>
            <person name="Blouin N.A."/>
            <person name="Ficko-Blean E."/>
            <person name="Wheeler G.L."/>
            <person name="Lohr M."/>
            <person name="Goodson H.V."/>
            <person name="Jenkins J.W."/>
            <person name="Blaby-Haas C.E."/>
            <person name="Helliwell K.E."/>
            <person name="Chan C."/>
            <person name="Marriage T."/>
            <person name="Bhattacharya D."/>
            <person name="Klein A.S."/>
            <person name="Badis Y."/>
            <person name="Brodie J."/>
            <person name="Cao Y."/>
            <person name="Collen J."/>
            <person name="Dittami S.M."/>
            <person name="Gachon C.M."/>
            <person name="Green B.R."/>
            <person name="Karpowicz S."/>
            <person name="Kim J.W."/>
            <person name="Kudahl U."/>
            <person name="Lin S."/>
            <person name="Michel G."/>
            <person name="Mittag M."/>
            <person name="Olson B.J."/>
            <person name="Pangilinan J."/>
            <person name="Peng Y."/>
            <person name="Qiu H."/>
            <person name="Shu S."/>
            <person name="Singer J.T."/>
            <person name="Smith A.G."/>
            <person name="Sprecher B.N."/>
            <person name="Wagner V."/>
            <person name="Wang W."/>
            <person name="Wang Z.-Y."/>
            <person name="Yan J."/>
            <person name="Yarish C."/>
            <person name="Zoeuner-Riek S."/>
            <person name="Zhuang Y."/>
            <person name="Zou Y."/>
            <person name="Lindquist E.A."/>
            <person name="Grimwood J."/>
            <person name="Barry K."/>
            <person name="Rokhsar D.S."/>
            <person name="Schmutz J."/>
            <person name="Stiller J.W."/>
            <person name="Grossman A.R."/>
            <person name="Prochnik S.E."/>
        </authorList>
    </citation>
    <scope>NUCLEOTIDE SEQUENCE [LARGE SCALE GENOMIC DNA]</scope>
    <source>
        <strain evidence="10">4086291</strain>
    </source>
</reference>
<dbReference type="InterPro" id="IPR020578">
    <property type="entry name" value="Aminotrans_V_PyrdxlP_BS"/>
</dbReference>
<dbReference type="EC" id="2.6.1.44" evidence="3"/>
<evidence type="ECO:0000256" key="7">
    <source>
        <dbReference type="RuleBase" id="RU004075"/>
    </source>
</evidence>
<dbReference type="PROSITE" id="PS00595">
    <property type="entry name" value="AA_TRANSFER_CLASS_5"/>
    <property type="match status" value="1"/>
</dbReference>
<dbReference type="PANTHER" id="PTHR21152:SF40">
    <property type="entry name" value="ALANINE--GLYOXYLATE AMINOTRANSFERASE"/>
    <property type="match status" value="1"/>
</dbReference>
<comment type="similarity">
    <text evidence="2 7">Belongs to the class-V pyridoxal-phosphate-dependent aminotransferase family.</text>
</comment>
<dbReference type="GO" id="GO:0019265">
    <property type="term" value="P:glycine biosynthetic process, by transamination of glyoxylate"/>
    <property type="evidence" value="ECO:0007669"/>
    <property type="project" value="TreeGrafter"/>
</dbReference>
<dbReference type="FunFam" id="3.40.640.10:FF:000027">
    <property type="entry name" value="Serine--pyruvate aminotransferase, mitochondrial"/>
    <property type="match status" value="1"/>
</dbReference>
<evidence type="ECO:0000256" key="3">
    <source>
        <dbReference type="ARBA" id="ARBA00013049"/>
    </source>
</evidence>
<comment type="cofactor">
    <cofactor evidence="1 8">
        <name>pyridoxal 5'-phosphate</name>
        <dbReference type="ChEBI" id="CHEBI:597326"/>
    </cofactor>
</comment>
<dbReference type="InterPro" id="IPR015424">
    <property type="entry name" value="PyrdxlP-dep_Trfase"/>
</dbReference>
<dbReference type="Proteomes" id="UP000218209">
    <property type="component" value="Unassembled WGS sequence"/>
</dbReference>
<evidence type="ECO:0000313" key="10">
    <source>
        <dbReference type="EMBL" id="OSX69269.1"/>
    </source>
</evidence>
<evidence type="ECO:0000256" key="8">
    <source>
        <dbReference type="RuleBase" id="RU004504"/>
    </source>
</evidence>
<dbReference type="InterPro" id="IPR015421">
    <property type="entry name" value="PyrdxlP-dep_Trfase_major"/>
</dbReference>
<dbReference type="InterPro" id="IPR015422">
    <property type="entry name" value="PyrdxlP-dep_Trfase_small"/>
</dbReference>
<dbReference type="GO" id="GO:0005777">
    <property type="term" value="C:peroxisome"/>
    <property type="evidence" value="ECO:0007669"/>
    <property type="project" value="TreeGrafter"/>
</dbReference>
<evidence type="ECO:0000313" key="11">
    <source>
        <dbReference type="Proteomes" id="UP000218209"/>
    </source>
</evidence>
<dbReference type="PANTHER" id="PTHR21152">
    <property type="entry name" value="AMINOTRANSFERASE CLASS V"/>
    <property type="match status" value="1"/>
</dbReference>
<evidence type="ECO:0000256" key="5">
    <source>
        <dbReference type="ARBA" id="ARBA00022679"/>
    </source>
</evidence>
<accession>A0A1X6NKV5</accession>
<dbReference type="OrthoDB" id="7403325at2759"/>
<dbReference type="GO" id="GO:0004760">
    <property type="term" value="F:L-serine-pyruvate transaminase activity"/>
    <property type="evidence" value="ECO:0007669"/>
    <property type="project" value="TreeGrafter"/>
</dbReference>
<evidence type="ECO:0000256" key="4">
    <source>
        <dbReference type="ARBA" id="ARBA00022576"/>
    </source>
</evidence>
<feature type="domain" description="Aminotransferase class V" evidence="9">
    <location>
        <begin position="57"/>
        <end position="381"/>
    </location>
</feature>
<keyword evidence="11" id="KW-1185">Reference proteome</keyword>
<gene>
    <name evidence="10" type="ORF">BU14_1678s0002</name>
</gene>
<keyword evidence="4" id="KW-0032">Aminotransferase</keyword>
<dbReference type="Gene3D" id="3.90.1150.10">
    <property type="entry name" value="Aspartate Aminotransferase, domain 1"/>
    <property type="match status" value="1"/>
</dbReference>
<dbReference type="Gene3D" id="3.40.640.10">
    <property type="entry name" value="Type I PLP-dependent aspartate aminotransferase-like (Major domain)"/>
    <property type="match status" value="1"/>
</dbReference>
<dbReference type="InterPro" id="IPR024169">
    <property type="entry name" value="SP_NH2Trfase/AEP_transaminase"/>
</dbReference>
<keyword evidence="5" id="KW-0808">Transferase</keyword>
<evidence type="ECO:0000256" key="6">
    <source>
        <dbReference type="ARBA" id="ARBA00022898"/>
    </source>
</evidence>
<evidence type="ECO:0000256" key="2">
    <source>
        <dbReference type="ARBA" id="ARBA00009236"/>
    </source>
</evidence>
<evidence type="ECO:0000256" key="1">
    <source>
        <dbReference type="ARBA" id="ARBA00001933"/>
    </source>
</evidence>
<dbReference type="GO" id="GO:0008453">
    <property type="term" value="F:alanine-glyoxylate transaminase activity"/>
    <property type="evidence" value="ECO:0007669"/>
    <property type="project" value="UniProtKB-EC"/>
</dbReference>
<dbReference type="PIRSF" id="PIRSF000524">
    <property type="entry name" value="SPT"/>
    <property type="match status" value="1"/>
</dbReference>
<dbReference type="SUPFAM" id="SSF53383">
    <property type="entry name" value="PLP-dependent transferases"/>
    <property type="match status" value="1"/>
</dbReference>
<dbReference type="Pfam" id="PF00266">
    <property type="entry name" value="Aminotran_5"/>
    <property type="match status" value="1"/>
</dbReference>
<dbReference type="AlphaFoldDB" id="A0A1X6NKV5"/>
<name>A0A1X6NKV5_PORUM</name>
<evidence type="ECO:0000259" key="9">
    <source>
        <dbReference type="Pfam" id="PF00266"/>
    </source>
</evidence>
<dbReference type="InterPro" id="IPR000192">
    <property type="entry name" value="Aminotrans_V_dom"/>
</dbReference>
<protein>
    <recommendedName>
        <fullName evidence="3">alanine--glyoxylate transaminase</fullName>
        <ecNumber evidence="3">2.6.1.44</ecNumber>
    </recommendedName>
</protein>
<sequence length="404" mass="44200">MAANGKAESPMYDYACDAVAEAPQKGVLNPPPRLLCGPGPGNAHPRVLSAMSLPEIGHLDPAFLSMMEDIKEMLRYVWQTNNAFTVPVSGTGSAAMEACVANLVEKGDKMLVGCNGYFGPRLIDMGDRYGAECIEMKKPWGEVFSYDEIKAALEEHKPKILGMVHAETSTGACQPLEGIGELCHEHDCLLIADCVTSISGVPCHLDKWGVDAAYAGTQKCLSCPPGVSPLTFSQRAMDKLMARPDKVKNWYLDMKMVASYLVGSGGGARSYHHTAPISMCYGIREALSICCEEGLEARWKRHREVAEFFWVELEKIGLECHVSKDYRLPSLTTVKVPEGVDSKKLTKLLLEKYQMEIGNGLGDLAGKVWRIGLMGYNSRFDVAMTVVAALKDGLEQQGKLKMKV</sequence>